<feature type="region of interest" description="Disordered" evidence="1">
    <location>
        <begin position="349"/>
        <end position="372"/>
    </location>
</feature>
<dbReference type="SUPFAM" id="SSF49482">
    <property type="entry name" value="Aromatic compound dioxygenase"/>
    <property type="match status" value="1"/>
</dbReference>
<dbReference type="Proteomes" id="UP000266188">
    <property type="component" value="Unassembled WGS sequence"/>
</dbReference>
<reference evidence="5" key="1">
    <citation type="submission" date="2017-02" db="EMBL/GenBank/DDBJ databases">
        <authorList>
            <person name="Tafer H."/>
            <person name="Lopandic K."/>
        </authorList>
    </citation>
    <scope>NUCLEOTIDE SEQUENCE [LARGE SCALE GENOMIC DNA]</scope>
    <source>
        <strain evidence="5">CBS 366.77</strain>
    </source>
</reference>
<dbReference type="GO" id="GO:0016702">
    <property type="term" value="F:oxidoreductase activity, acting on single donors with incorporation of molecular oxygen, incorporation of two atoms of oxygen"/>
    <property type="evidence" value="ECO:0007669"/>
    <property type="project" value="InterPro"/>
</dbReference>
<evidence type="ECO:0000256" key="2">
    <source>
        <dbReference type="SAM" id="SignalP"/>
    </source>
</evidence>
<dbReference type="Gene3D" id="2.60.130.10">
    <property type="entry name" value="Aromatic compound dioxygenase"/>
    <property type="match status" value="1"/>
</dbReference>
<dbReference type="InterPro" id="IPR000627">
    <property type="entry name" value="Intradiol_dOase_C"/>
</dbReference>
<comment type="caution">
    <text evidence="4">The sequence shown here is derived from an EMBL/GenBank/DDBJ whole genome shotgun (WGS) entry which is preliminary data.</text>
</comment>
<feature type="signal peptide" evidence="2">
    <location>
        <begin position="1"/>
        <end position="19"/>
    </location>
</feature>
<dbReference type="GO" id="GO:0008199">
    <property type="term" value="F:ferric iron binding"/>
    <property type="evidence" value="ECO:0007669"/>
    <property type="project" value="InterPro"/>
</dbReference>
<keyword evidence="5" id="KW-1185">Reference proteome</keyword>
<feature type="region of interest" description="Disordered" evidence="1">
    <location>
        <begin position="92"/>
        <end position="111"/>
    </location>
</feature>
<proteinExistence type="predicted"/>
<organism evidence="4 5">
    <name type="scientific">Aspergillus sclerotialis</name>
    <dbReference type="NCBI Taxonomy" id="2070753"/>
    <lineage>
        <taxon>Eukaryota</taxon>
        <taxon>Fungi</taxon>
        <taxon>Dikarya</taxon>
        <taxon>Ascomycota</taxon>
        <taxon>Pezizomycotina</taxon>
        <taxon>Eurotiomycetes</taxon>
        <taxon>Eurotiomycetidae</taxon>
        <taxon>Eurotiales</taxon>
        <taxon>Aspergillaceae</taxon>
        <taxon>Aspergillus</taxon>
        <taxon>Aspergillus subgen. Polypaecilum</taxon>
    </lineage>
</organism>
<feature type="compositionally biased region" description="Pro residues" evidence="1">
    <location>
        <begin position="359"/>
        <end position="372"/>
    </location>
</feature>
<evidence type="ECO:0000313" key="4">
    <source>
        <dbReference type="EMBL" id="RJE26232.1"/>
    </source>
</evidence>
<dbReference type="PANTHER" id="PTHR34315">
    <property type="match status" value="1"/>
</dbReference>
<dbReference type="PANTHER" id="PTHR34315:SF1">
    <property type="entry name" value="INTRADIOL RING-CLEAVAGE DIOXYGENASES DOMAIN-CONTAINING PROTEIN-RELATED"/>
    <property type="match status" value="1"/>
</dbReference>
<dbReference type="OrthoDB" id="121380at2759"/>
<accession>A0A3A2ZSV5</accession>
<keyword evidence="2" id="KW-0732">Signal</keyword>
<sequence>MHLSTIITALASLGSIVAAHPGHDIRAEAAERAAYMEGAPLQARSLSHCASSIKRRGMTNANIMRRQQAVRQLREARRLATHAPLLKARDIRGGLNSSHHSDKHVGPSTDPSELFESGGTCILGPDTTQGPYYVTGELIRKNIVEGQPGVPLYLDVQMIDTNTCEPVPNIYLDFWHCNATGVYSGVFGWGNGDPNDDSIIDKSFLRGLQKTDAAGVVQIETIFPGHYQGRAIHIHVLAHSLDETETNDNNTLADIYTAHASHVGQFFFDQDLINTVEETSPYSSNTQPLTMNADDIILLQEARMIDPFVEYVLLGDDISDGIFGWISMGLDGKENKEIPPAAFWTEDGGVENPKGGWFPPGPPGGGYPPSWD</sequence>
<keyword evidence="4" id="KW-0223">Dioxygenase</keyword>
<dbReference type="InterPro" id="IPR015889">
    <property type="entry name" value="Intradiol_dOase_core"/>
</dbReference>
<evidence type="ECO:0000313" key="5">
    <source>
        <dbReference type="Proteomes" id="UP000266188"/>
    </source>
</evidence>
<dbReference type="CDD" id="cd03457">
    <property type="entry name" value="intradiol_dioxygenase_like"/>
    <property type="match status" value="1"/>
</dbReference>
<feature type="chain" id="PRO_5017343145" evidence="2">
    <location>
        <begin position="20"/>
        <end position="372"/>
    </location>
</feature>
<evidence type="ECO:0000259" key="3">
    <source>
        <dbReference type="Pfam" id="PF00775"/>
    </source>
</evidence>
<dbReference type="Pfam" id="PF00775">
    <property type="entry name" value="Dioxygenase_C"/>
    <property type="match status" value="1"/>
</dbReference>
<protein>
    <submittedName>
        <fullName evidence="4">Extracellular dioxygenase</fullName>
    </submittedName>
</protein>
<evidence type="ECO:0000256" key="1">
    <source>
        <dbReference type="SAM" id="MobiDB-lite"/>
    </source>
</evidence>
<feature type="domain" description="Intradiol ring-cleavage dioxygenases" evidence="3">
    <location>
        <begin position="132"/>
        <end position="231"/>
    </location>
</feature>
<dbReference type="STRING" id="2070753.A0A3A2ZSV5"/>
<name>A0A3A2ZSV5_9EURO</name>
<keyword evidence="4" id="KW-0560">Oxidoreductase</keyword>
<dbReference type="AlphaFoldDB" id="A0A3A2ZSV5"/>
<dbReference type="EMBL" id="MVGC01000027">
    <property type="protein sequence ID" value="RJE26232.1"/>
    <property type="molecule type" value="Genomic_DNA"/>
</dbReference>
<gene>
    <name evidence="4" type="ORF">PHISCL_01480</name>
</gene>